<sequence length="207" mass="21876">MTELGVKANLDPTTWAGAFDCSACGRKRLPAVEFSKNMVLKRRKDESAAIKCLRCTQADEVKEREAAAEKAKARAAEGEGGEVMLHECAKCKESKPASEFSRKQLMQKGPGKQRCSPCLAAEQDEAPQGAAARADALLKAREATAKAEKSGVAASFVASVKETNLEAEMVTGLSAVRIGPGRGRGRGRGSNPNSMLGRGGRGGRGKR</sequence>
<dbReference type="OMA" id="WAGNFDC"/>
<dbReference type="AlphaFoldDB" id="C1E4D8"/>
<dbReference type="eggNOG" id="ENOG502S951">
    <property type="taxonomic scope" value="Eukaryota"/>
</dbReference>
<keyword evidence="3" id="KW-1185">Reference proteome</keyword>
<evidence type="ECO:0000313" key="2">
    <source>
        <dbReference type="EMBL" id="ACO62705.1"/>
    </source>
</evidence>
<dbReference type="OrthoDB" id="44278at2759"/>
<protein>
    <submittedName>
        <fullName evidence="2">Uncharacterized protein</fullName>
    </submittedName>
</protein>
<evidence type="ECO:0000313" key="3">
    <source>
        <dbReference type="Proteomes" id="UP000002009"/>
    </source>
</evidence>
<dbReference type="GeneID" id="8243126"/>
<evidence type="ECO:0000256" key="1">
    <source>
        <dbReference type="SAM" id="MobiDB-lite"/>
    </source>
</evidence>
<dbReference type="RefSeq" id="XP_002501447.1">
    <property type="nucleotide sequence ID" value="XM_002501401.1"/>
</dbReference>
<organism evidence="2 3">
    <name type="scientific">Micromonas commoda (strain RCC299 / NOUM17 / CCMP2709)</name>
    <name type="common">Picoplanktonic green alga</name>
    <dbReference type="NCBI Taxonomy" id="296587"/>
    <lineage>
        <taxon>Eukaryota</taxon>
        <taxon>Viridiplantae</taxon>
        <taxon>Chlorophyta</taxon>
        <taxon>Mamiellophyceae</taxon>
        <taxon>Mamiellales</taxon>
        <taxon>Mamiellaceae</taxon>
        <taxon>Micromonas</taxon>
    </lineage>
</organism>
<accession>C1E4D8</accession>
<proteinExistence type="predicted"/>
<reference evidence="2 3" key="1">
    <citation type="journal article" date="2009" name="Science">
        <title>Green evolution and dynamic adaptations revealed by genomes of the marine picoeukaryotes Micromonas.</title>
        <authorList>
            <person name="Worden A.Z."/>
            <person name="Lee J.H."/>
            <person name="Mock T."/>
            <person name="Rouze P."/>
            <person name="Simmons M.P."/>
            <person name="Aerts A.L."/>
            <person name="Allen A.E."/>
            <person name="Cuvelier M.L."/>
            <person name="Derelle E."/>
            <person name="Everett M.V."/>
            <person name="Foulon E."/>
            <person name="Grimwood J."/>
            <person name="Gundlach H."/>
            <person name="Henrissat B."/>
            <person name="Napoli C."/>
            <person name="McDonald S.M."/>
            <person name="Parker M.S."/>
            <person name="Rombauts S."/>
            <person name="Salamov A."/>
            <person name="Von Dassow P."/>
            <person name="Badger J.H."/>
            <person name="Coutinho P.M."/>
            <person name="Demir E."/>
            <person name="Dubchak I."/>
            <person name="Gentemann C."/>
            <person name="Eikrem W."/>
            <person name="Gready J.E."/>
            <person name="John U."/>
            <person name="Lanier W."/>
            <person name="Lindquist E.A."/>
            <person name="Lucas S."/>
            <person name="Mayer K.F."/>
            <person name="Moreau H."/>
            <person name="Not F."/>
            <person name="Otillar R."/>
            <person name="Panaud O."/>
            <person name="Pangilinan J."/>
            <person name="Paulsen I."/>
            <person name="Piegu B."/>
            <person name="Poliakov A."/>
            <person name="Robbens S."/>
            <person name="Schmutz J."/>
            <person name="Toulza E."/>
            <person name="Wyss T."/>
            <person name="Zelensky A."/>
            <person name="Zhou K."/>
            <person name="Armbrust E.V."/>
            <person name="Bhattacharya D."/>
            <person name="Goodenough U.W."/>
            <person name="Van de Peer Y."/>
            <person name="Grigoriev I.V."/>
        </authorList>
    </citation>
    <scope>NUCLEOTIDE SEQUENCE [LARGE SCALE GENOMIC DNA]</scope>
    <source>
        <strain evidence="3">RCC299 / NOUM17</strain>
    </source>
</reference>
<gene>
    <name evidence="2" type="ORF">MICPUN_58001</name>
</gene>
<dbReference type="InParanoid" id="C1E4D8"/>
<dbReference type="EMBL" id="CP001325">
    <property type="protein sequence ID" value="ACO62705.1"/>
    <property type="molecule type" value="Genomic_DNA"/>
</dbReference>
<feature type="region of interest" description="Disordered" evidence="1">
    <location>
        <begin position="177"/>
        <end position="207"/>
    </location>
</feature>
<name>C1E4D8_MICCC</name>
<dbReference type="Proteomes" id="UP000002009">
    <property type="component" value="Chromosome 4"/>
</dbReference>
<dbReference type="KEGG" id="mis:MICPUN_58001"/>